<dbReference type="RefSeq" id="WP_144990227.1">
    <property type="nucleotide sequence ID" value="NZ_VNJK01000001.1"/>
</dbReference>
<keyword evidence="2" id="KW-1185">Reference proteome</keyword>
<dbReference type="OrthoDB" id="2645787at2"/>
<organism evidence="1 2">
    <name type="scientific">Paenibacillus agilis</name>
    <dbReference type="NCBI Taxonomy" id="3020863"/>
    <lineage>
        <taxon>Bacteria</taxon>
        <taxon>Bacillati</taxon>
        <taxon>Bacillota</taxon>
        <taxon>Bacilli</taxon>
        <taxon>Bacillales</taxon>
        <taxon>Paenibacillaceae</taxon>
        <taxon>Paenibacillus</taxon>
    </lineage>
</organism>
<reference evidence="1 2" key="1">
    <citation type="submission" date="2019-07" db="EMBL/GenBank/DDBJ databases">
        <authorList>
            <person name="Kim J."/>
        </authorList>
    </citation>
    <scope>NUCLEOTIDE SEQUENCE [LARGE SCALE GENOMIC DNA]</scope>
    <source>
        <strain evidence="1 2">N4</strain>
    </source>
</reference>
<name>A0A559J126_9BACL</name>
<dbReference type="AlphaFoldDB" id="A0A559J126"/>
<accession>A0A559J126</accession>
<evidence type="ECO:0008006" key="3">
    <source>
        <dbReference type="Google" id="ProtNLM"/>
    </source>
</evidence>
<gene>
    <name evidence="1" type="ORF">FPZ44_11320</name>
</gene>
<protein>
    <recommendedName>
        <fullName evidence="3">DUF4303 domain-containing protein</fullName>
    </recommendedName>
</protein>
<proteinExistence type="predicted"/>
<dbReference type="Proteomes" id="UP000318102">
    <property type="component" value="Unassembled WGS sequence"/>
</dbReference>
<comment type="caution">
    <text evidence="1">The sequence shown here is derived from an EMBL/GenBank/DDBJ whole genome shotgun (WGS) entry which is preliminary data.</text>
</comment>
<sequence length="372" mass="43804">MNNYDVILSRVIKGIRNVNEFYVIVTEDNEVFRCNQLPASVPSITLDKMADAFYESCRDHLTKFAASEDNKDVYAISVYTDYNHLFAFYVNTLEGLGETYKNNSDVKYDEASFEYIFEIFNDEFELMREGYITAYHTVFDSNLGYHLPEYVGDFKDIKCALENIIFQEQSYFIALETAKRLKEFDIEQLNTTEDFVIYAKTGQNEGLDYSLTMRQTVPLSLLYRIFPEIQTGDEQFEQLKAEARALPLKKQIEYWLKEFNKERHGMNHNSKIVRCLKSDYEAVLALVENGVAIIPELYEEFKTAFIESDDSKESNNRIYFLNYTLGEFTLYPKEMVDDFRALLSSEEVQKINEYTVEDIKQTFYYMQRNQDF</sequence>
<evidence type="ECO:0000313" key="1">
    <source>
        <dbReference type="EMBL" id="TVX93595.1"/>
    </source>
</evidence>
<dbReference type="EMBL" id="VNJK01000001">
    <property type="protein sequence ID" value="TVX93595.1"/>
    <property type="molecule type" value="Genomic_DNA"/>
</dbReference>
<evidence type="ECO:0000313" key="2">
    <source>
        <dbReference type="Proteomes" id="UP000318102"/>
    </source>
</evidence>